<keyword evidence="3" id="KW-1185">Reference proteome</keyword>
<feature type="compositionally biased region" description="Basic and acidic residues" evidence="1">
    <location>
        <begin position="31"/>
        <end position="43"/>
    </location>
</feature>
<protein>
    <submittedName>
        <fullName evidence="2">Uncharacterized protein</fullName>
    </submittedName>
</protein>
<evidence type="ECO:0000313" key="3">
    <source>
        <dbReference type="Proteomes" id="UP000286931"/>
    </source>
</evidence>
<proteinExistence type="predicted"/>
<feature type="compositionally biased region" description="Basic residues" evidence="1">
    <location>
        <begin position="172"/>
        <end position="184"/>
    </location>
</feature>
<organism evidence="2 3">
    <name type="scientific">Embleya hyalina</name>
    <dbReference type="NCBI Taxonomy" id="516124"/>
    <lineage>
        <taxon>Bacteria</taxon>
        <taxon>Bacillati</taxon>
        <taxon>Actinomycetota</taxon>
        <taxon>Actinomycetes</taxon>
        <taxon>Kitasatosporales</taxon>
        <taxon>Streptomycetaceae</taxon>
        <taxon>Embleya</taxon>
    </lineage>
</organism>
<comment type="caution">
    <text evidence="2">The sequence shown here is derived from an EMBL/GenBank/DDBJ whole genome shotgun (WGS) entry which is preliminary data.</text>
</comment>
<dbReference type="AlphaFoldDB" id="A0A401Z5Q8"/>
<gene>
    <name evidence="2" type="ORF">EHYA_09954</name>
</gene>
<feature type="compositionally biased region" description="Polar residues" evidence="1">
    <location>
        <begin position="14"/>
        <end position="24"/>
    </location>
</feature>
<sequence>MKVRHGRSAPAGATPSTCGTSTSFPARRHTNRDELEGSRHGERMSTTVTGSRWAVIRYTTRIPQPSVTSRRSFDRVATEPLPHGSAAVASMPVTASEPSWNAWSTRGAPITRSPHRIARSATVARTTRRRTTSNCRRCRGEGRRSRKSPHPRRRTSRRPRVSAVAHPTVCHPRSRLHRIVRTRPPRHDRPDQDPGRAATRNANRPPTRPADTTRRTPPRKTKPASRTLAADSEGDRSACVFRAGSGARRSPPGRRR</sequence>
<dbReference type="Proteomes" id="UP000286931">
    <property type="component" value="Unassembled WGS sequence"/>
</dbReference>
<evidence type="ECO:0000256" key="1">
    <source>
        <dbReference type="SAM" id="MobiDB-lite"/>
    </source>
</evidence>
<feature type="compositionally biased region" description="Basic residues" evidence="1">
    <location>
        <begin position="144"/>
        <end position="160"/>
    </location>
</feature>
<evidence type="ECO:0000313" key="2">
    <source>
        <dbReference type="EMBL" id="GCE02177.1"/>
    </source>
</evidence>
<reference evidence="2 3" key="1">
    <citation type="submission" date="2018-12" db="EMBL/GenBank/DDBJ databases">
        <title>Draft genome sequence of Embleya hyalina NBRC 13850T.</title>
        <authorList>
            <person name="Komaki H."/>
            <person name="Hosoyama A."/>
            <person name="Kimura A."/>
            <person name="Ichikawa N."/>
            <person name="Tamura T."/>
        </authorList>
    </citation>
    <scope>NUCLEOTIDE SEQUENCE [LARGE SCALE GENOMIC DNA]</scope>
    <source>
        <strain evidence="2 3">NBRC 13850</strain>
    </source>
</reference>
<feature type="compositionally biased region" description="Basic and acidic residues" evidence="1">
    <location>
        <begin position="185"/>
        <end position="194"/>
    </location>
</feature>
<feature type="region of interest" description="Disordered" evidence="1">
    <location>
        <begin position="1"/>
        <end position="47"/>
    </location>
</feature>
<name>A0A401Z5Q8_9ACTN</name>
<feature type="region of interest" description="Disordered" evidence="1">
    <location>
        <begin position="120"/>
        <end position="256"/>
    </location>
</feature>
<dbReference type="EMBL" id="BIFH01000059">
    <property type="protein sequence ID" value="GCE02177.1"/>
    <property type="molecule type" value="Genomic_DNA"/>
</dbReference>
<accession>A0A401Z5Q8</accession>